<evidence type="ECO:0000313" key="2">
    <source>
        <dbReference type="EMBL" id="KAF8782467.1"/>
    </source>
</evidence>
<comment type="caution">
    <text evidence="2">The sequence shown here is derived from an EMBL/GenBank/DDBJ whole genome shotgun (WGS) entry which is preliminary data.</text>
</comment>
<feature type="region of interest" description="Disordered" evidence="1">
    <location>
        <begin position="102"/>
        <end position="140"/>
    </location>
</feature>
<accession>A0A8T0EY20</accession>
<organism evidence="2 3">
    <name type="scientific">Argiope bruennichi</name>
    <name type="common">Wasp spider</name>
    <name type="synonym">Aranea bruennichi</name>
    <dbReference type="NCBI Taxonomy" id="94029"/>
    <lineage>
        <taxon>Eukaryota</taxon>
        <taxon>Metazoa</taxon>
        <taxon>Ecdysozoa</taxon>
        <taxon>Arthropoda</taxon>
        <taxon>Chelicerata</taxon>
        <taxon>Arachnida</taxon>
        <taxon>Araneae</taxon>
        <taxon>Araneomorphae</taxon>
        <taxon>Entelegynae</taxon>
        <taxon>Araneoidea</taxon>
        <taxon>Araneidae</taxon>
        <taxon>Argiope</taxon>
    </lineage>
</organism>
<dbReference type="Proteomes" id="UP000807504">
    <property type="component" value="Unassembled WGS sequence"/>
</dbReference>
<feature type="region of interest" description="Disordered" evidence="1">
    <location>
        <begin position="162"/>
        <end position="209"/>
    </location>
</feature>
<proteinExistence type="predicted"/>
<protein>
    <submittedName>
        <fullName evidence="2">Uncharacterized protein</fullName>
    </submittedName>
</protein>
<gene>
    <name evidence="2" type="ORF">HNY73_012749</name>
</gene>
<evidence type="ECO:0000256" key="1">
    <source>
        <dbReference type="SAM" id="MobiDB-lite"/>
    </source>
</evidence>
<feature type="compositionally biased region" description="Acidic residues" evidence="1">
    <location>
        <begin position="177"/>
        <end position="191"/>
    </location>
</feature>
<reference evidence="2" key="1">
    <citation type="journal article" date="2020" name="bioRxiv">
        <title>Chromosome-level reference genome of the European wasp spider Argiope bruennichi: a resource for studies on range expansion and evolutionary adaptation.</title>
        <authorList>
            <person name="Sheffer M.M."/>
            <person name="Hoppe A."/>
            <person name="Krehenwinkel H."/>
            <person name="Uhl G."/>
            <person name="Kuss A.W."/>
            <person name="Jensen L."/>
            <person name="Jensen C."/>
            <person name="Gillespie R.G."/>
            <person name="Hoff K.J."/>
            <person name="Prost S."/>
        </authorList>
    </citation>
    <scope>NUCLEOTIDE SEQUENCE</scope>
</reference>
<evidence type="ECO:0000313" key="3">
    <source>
        <dbReference type="Proteomes" id="UP000807504"/>
    </source>
</evidence>
<sequence>MDPVVLPSVSVVFQASYIPSETCPKSAEAFINLPLNNTAKKPCLSKSGVPDCTADTPDFSNFKTVQNRKKLKKDSNINRNYLSKSVGKTLKSYKTVHSAAASKVNSDNNHSSKFWKTSPKQVSNTISKDVNPSSNSPKNKVIVTDEDTSHVHNYPASKKAEVLATDEEMSTSSAPEEILEYNISEELEETSSDVSTPSPPPPKATKQKLKYIIPTKYKNV</sequence>
<name>A0A8T0EY20_ARGBR</name>
<feature type="compositionally biased region" description="Polar residues" evidence="1">
    <location>
        <begin position="103"/>
        <end position="138"/>
    </location>
</feature>
<dbReference type="AlphaFoldDB" id="A0A8T0EY20"/>
<dbReference type="EMBL" id="JABXBU010001863">
    <property type="protein sequence ID" value="KAF8782467.1"/>
    <property type="molecule type" value="Genomic_DNA"/>
</dbReference>
<reference evidence="2" key="2">
    <citation type="submission" date="2020-06" db="EMBL/GenBank/DDBJ databases">
        <authorList>
            <person name="Sheffer M."/>
        </authorList>
    </citation>
    <scope>NUCLEOTIDE SEQUENCE</scope>
</reference>
<keyword evidence="3" id="KW-1185">Reference proteome</keyword>